<dbReference type="NCBIfam" id="TIGR02603">
    <property type="entry name" value="CxxCH_TIGR02603"/>
    <property type="match status" value="1"/>
</dbReference>
<dbReference type="Pfam" id="PF13442">
    <property type="entry name" value="Cytochrome_CBB3"/>
    <property type="match status" value="1"/>
</dbReference>
<dbReference type="EMBL" id="LICD01000003">
    <property type="protein sequence ID" value="KRO84446.1"/>
    <property type="molecule type" value="Genomic_DNA"/>
</dbReference>
<dbReference type="Proteomes" id="UP000051242">
    <property type="component" value="Unassembled WGS sequence"/>
</dbReference>
<feature type="signal peptide" evidence="5">
    <location>
        <begin position="1"/>
        <end position="29"/>
    </location>
</feature>
<evidence type="ECO:0000256" key="2">
    <source>
        <dbReference type="ARBA" id="ARBA00022723"/>
    </source>
</evidence>
<accession>A0A0R2TC17</accession>
<comment type="caution">
    <text evidence="7">The sequence shown here is derived from an EMBL/GenBank/DDBJ whole genome shotgun (WGS) entry which is preliminary data.</text>
</comment>
<dbReference type="Gene3D" id="1.10.760.10">
    <property type="entry name" value="Cytochrome c-like domain"/>
    <property type="match status" value="2"/>
</dbReference>
<evidence type="ECO:0000313" key="8">
    <source>
        <dbReference type="Proteomes" id="UP000051242"/>
    </source>
</evidence>
<evidence type="ECO:0000256" key="5">
    <source>
        <dbReference type="SAM" id="SignalP"/>
    </source>
</evidence>
<dbReference type="GO" id="GO:0009055">
    <property type="term" value="F:electron transfer activity"/>
    <property type="evidence" value="ECO:0007669"/>
    <property type="project" value="InterPro"/>
</dbReference>
<evidence type="ECO:0000259" key="6">
    <source>
        <dbReference type="PROSITE" id="PS51007"/>
    </source>
</evidence>
<feature type="domain" description="Cytochrome c" evidence="6">
    <location>
        <begin position="125"/>
        <end position="260"/>
    </location>
</feature>
<evidence type="ECO:0000313" key="7">
    <source>
        <dbReference type="EMBL" id="KRO84446.1"/>
    </source>
</evidence>
<sequence>MINLKNSVNKVAGFGVAALISMASTTVQAGLSEGLVLYQSFCAVCHGAEGEGQAMGKSLVDDGAKSLEPMDLLAVIREGRAGTGMAAWGDSFSADEILDTANYIRAMQGKLGIIIEPDDPIADDPIALAGRDLFNGSANCISCHTVGDKGGQVGPVLDGLSDRLDAQGILQAVSSPSASIIEGFGVKVIELTDGTIVSGRARNETANTVQIQSADGKRWRTYFKDRVKSVSDRDTSLMPNIYAGLSSAQQQQIVAFLNSL</sequence>
<gene>
    <name evidence="7" type="ORF">ABR85_00750</name>
</gene>
<keyword evidence="2 4" id="KW-0479">Metal-binding</keyword>
<name>A0A0R2TC17_9GAMM</name>
<evidence type="ECO:0000256" key="3">
    <source>
        <dbReference type="ARBA" id="ARBA00023004"/>
    </source>
</evidence>
<dbReference type="InterPro" id="IPR036909">
    <property type="entry name" value="Cyt_c-like_dom_sf"/>
</dbReference>
<proteinExistence type="predicted"/>
<reference evidence="7 8" key="1">
    <citation type="submission" date="2015-10" db="EMBL/GenBank/DDBJ databases">
        <title>Metagenome-Assembled Genomes uncover a global brackish microbiome.</title>
        <authorList>
            <person name="Hugerth L.W."/>
            <person name="Larsson J."/>
            <person name="Alneberg J."/>
            <person name="Lindh M.V."/>
            <person name="Legrand C."/>
            <person name="Pinhassi J."/>
            <person name="Andersson A.F."/>
        </authorList>
    </citation>
    <scope>NUCLEOTIDE SEQUENCE [LARGE SCALE GENOMIC DNA]</scope>
    <source>
        <strain evidence="7">BACL22 MAG-120619-bin3</strain>
    </source>
</reference>
<dbReference type="PANTHER" id="PTHR33546">
    <property type="entry name" value="LARGE, MULTIFUNCTIONAL SECRETED PROTEIN-RELATED"/>
    <property type="match status" value="1"/>
</dbReference>
<dbReference type="GO" id="GO:0046872">
    <property type="term" value="F:metal ion binding"/>
    <property type="evidence" value="ECO:0007669"/>
    <property type="project" value="UniProtKB-KW"/>
</dbReference>
<dbReference type="PROSITE" id="PS51007">
    <property type="entry name" value="CYTC"/>
    <property type="match status" value="2"/>
</dbReference>
<dbReference type="InterPro" id="IPR009056">
    <property type="entry name" value="Cyt_c-like_dom"/>
</dbReference>
<dbReference type="InterPro" id="IPR013427">
    <property type="entry name" value="Haem-bd_dom_put"/>
</dbReference>
<evidence type="ECO:0000256" key="1">
    <source>
        <dbReference type="ARBA" id="ARBA00022617"/>
    </source>
</evidence>
<dbReference type="Pfam" id="PF00034">
    <property type="entry name" value="Cytochrom_C"/>
    <property type="match status" value="1"/>
</dbReference>
<organism evidence="7 8">
    <name type="scientific">OM182 bacterium BACL3 MAG-120619-bin3</name>
    <dbReference type="NCBI Taxonomy" id="1655593"/>
    <lineage>
        <taxon>Bacteria</taxon>
        <taxon>Pseudomonadati</taxon>
        <taxon>Pseudomonadota</taxon>
        <taxon>Gammaproteobacteria</taxon>
        <taxon>OMG group</taxon>
        <taxon>OM182 clade</taxon>
    </lineage>
</organism>
<keyword evidence="1 4" id="KW-0349">Heme</keyword>
<feature type="chain" id="PRO_5006424633" description="Cytochrome c domain-containing protein" evidence="5">
    <location>
        <begin position="30"/>
        <end position="260"/>
    </location>
</feature>
<feature type="domain" description="Cytochrome c" evidence="6">
    <location>
        <begin position="29"/>
        <end position="108"/>
    </location>
</feature>
<keyword evidence="3 4" id="KW-0408">Iron</keyword>
<protein>
    <recommendedName>
        <fullName evidence="6">Cytochrome c domain-containing protein</fullName>
    </recommendedName>
</protein>
<keyword evidence="5" id="KW-0732">Signal</keyword>
<evidence type="ECO:0000256" key="4">
    <source>
        <dbReference type="PROSITE-ProRule" id="PRU00433"/>
    </source>
</evidence>
<dbReference type="AlphaFoldDB" id="A0A0R2TC17"/>
<dbReference type="SUPFAM" id="SSF46626">
    <property type="entry name" value="Cytochrome c"/>
    <property type="match status" value="2"/>
</dbReference>
<dbReference type="GO" id="GO:0020037">
    <property type="term" value="F:heme binding"/>
    <property type="evidence" value="ECO:0007669"/>
    <property type="project" value="InterPro"/>
</dbReference>
<dbReference type="PANTHER" id="PTHR33546:SF1">
    <property type="entry name" value="LARGE, MULTIFUNCTIONAL SECRETED PROTEIN"/>
    <property type="match status" value="1"/>
</dbReference>